<name>A0A0E9XMU4_ANGAN</name>
<sequence length="50" mass="5858">MCDIRSNATWIPSILYDHAFVLVAVKQLKRLSDLYSFQRRSLENNDKTSI</sequence>
<accession>A0A0E9XMU4</accession>
<protein>
    <submittedName>
        <fullName evidence="1">Uncharacterized protein</fullName>
    </submittedName>
</protein>
<evidence type="ECO:0000313" key="1">
    <source>
        <dbReference type="EMBL" id="JAI03171.1"/>
    </source>
</evidence>
<proteinExistence type="predicted"/>
<reference evidence="1" key="2">
    <citation type="journal article" date="2015" name="Fish Shellfish Immunol.">
        <title>Early steps in the European eel (Anguilla anguilla)-Vibrio vulnificus interaction in the gills: Role of the RtxA13 toxin.</title>
        <authorList>
            <person name="Callol A."/>
            <person name="Pajuelo D."/>
            <person name="Ebbesson L."/>
            <person name="Teles M."/>
            <person name="MacKenzie S."/>
            <person name="Amaro C."/>
        </authorList>
    </citation>
    <scope>NUCLEOTIDE SEQUENCE</scope>
</reference>
<dbReference type="EMBL" id="GBXM01005407">
    <property type="protein sequence ID" value="JAI03171.1"/>
    <property type="molecule type" value="Transcribed_RNA"/>
</dbReference>
<dbReference type="AlphaFoldDB" id="A0A0E9XMU4"/>
<organism evidence="1">
    <name type="scientific">Anguilla anguilla</name>
    <name type="common">European freshwater eel</name>
    <name type="synonym">Muraena anguilla</name>
    <dbReference type="NCBI Taxonomy" id="7936"/>
    <lineage>
        <taxon>Eukaryota</taxon>
        <taxon>Metazoa</taxon>
        <taxon>Chordata</taxon>
        <taxon>Craniata</taxon>
        <taxon>Vertebrata</taxon>
        <taxon>Euteleostomi</taxon>
        <taxon>Actinopterygii</taxon>
        <taxon>Neopterygii</taxon>
        <taxon>Teleostei</taxon>
        <taxon>Anguilliformes</taxon>
        <taxon>Anguillidae</taxon>
        <taxon>Anguilla</taxon>
    </lineage>
</organism>
<reference evidence="1" key="1">
    <citation type="submission" date="2014-11" db="EMBL/GenBank/DDBJ databases">
        <authorList>
            <person name="Amaro Gonzalez C."/>
        </authorList>
    </citation>
    <scope>NUCLEOTIDE SEQUENCE</scope>
</reference>